<evidence type="ECO:0000256" key="2">
    <source>
        <dbReference type="ARBA" id="ARBA00022741"/>
    </source>
</evidence>
<comment type="function">
    <text evidence="8">Has both ATPase and helicase activities. Unwinds DNA duplexes with 3' to 5' polarity with respect to the bound strand and initiates unwinding most effectively when a single-stranded region is present. Involved in the post-incision events of nucleotide excision repair and methyl-directed mismatch repair.</text>
</comment>
<keyword evidence="2 13" id="KW-0547">Nucleotide-binding</keyword>
<dbReference type="InterPro" id="IPR013986">
    <property type="entry name" value="DExx_box_DNA_helicase_dom_sf"/>
</dbReference>
<keyword evidence="5 13" id="KW-0067">ATP-binding</keyword>
<dbReference type="CDD" id="cd18807">
    <property type="entry name" value="SF1_C_UvrD"/>
    <property type="match status" value="1"/>
</dbReference>
<evidence type="ECO:0000313" key="17">
    <source>
        <dbReference type="EMBL" id="HHW32965.1"/>
    </source>
</evidence>
<evidence type="ECO:0000256" key="9">
    <source>
        <dbReference type="ARBA" id="ARBA00034617"/>
    </source>
</evidence>
<dbReference type="EC" id="5.6.2.4" evidence="10"/>
<dbReference type="Proteomes" id="UP000580830">
    <property type="component" value="Unassembled WGS sequence"/>
</dbReference>
<dbReference type="GO" id="GO:0043138">
    <property type="term" value="F:3'-5' DNA helicase activity"/>
    <property type="evidence" value="ECO:0007669"/>
    <property type="project" value="UniProtKB-EC"/>
</dbReference>
<dbReference type="PANTHER" id="PTHR11070">
    <property type="entry name" value="UVRD / RECB / PCRA DNA HELICASE FAMILY MEMBER"/>
    <property type="match status" value="1"/>
</dbReference>
<accession>A0A832PLR0</accession>
<dbReference type="InterPro" id="IPR014016">
    <property type="entry name" value="UvrD-like_ATP-bd"/>
</dbReference>
<proteinExistence type="inferred from homology"/>
<dbReference type="PANTHER" id="PTHR11070:SF2">
    <property type="entry name" value="ATP-DEPENDENT DNA HELICASE SRS2"/>
    <property type="match status" value="1"/>
</dbReference>
<evidence type="ECO:0000256" key="3">
    <source>
        <dbReference type="ARBA" id="ARBA00022801"/>
    </source>
</evidence>
<dbReference type="InterPro" id="IPR000212">
    <property type="entry name" value="DNA_helicase_UvrD/REP"/>
</dbReference>
<dbReference type="AlphaFoldDB" id="A0A832PLR0"/>
<dbReference type="Gene3D" id="1.10.10.160">
    <property type="match status" value="1"/>
</dbReference>
<feature type="binding site" evidence="13">
    <location>
        <begin position="53"/>
        <end position="60"/>
    </location>
    <ligand>
        <name>ATP</name>
        <dbReference type="ChEBI" id="CHEBI:30616"/>
    </ligand>
</feature>
<dbReference type="FunFam" id="1.10.486.10:FF:000003">
    <property type="entry name" value="ATP-dependent DNA helicase"/>
    <property type="match status" value="1"/>
</dbReference>
<sequence length="798" mass="88365">MSQFDDHDAFEAASRPSLSQRAMAPRPSPYLDGLNPAQRLAVETLDGPVLLLAGAGTGKTRALTSRIAHLLMQGRATPGRILAVTFTNKAAREMKERVARLLGETVEGMPWLGTFHSISVKILRRHAELVGDDQLHLKPGFTILDTDDQIRLLKQLISAENIDEKRWPARQLAGLIDDWKNRALTPSRVPSGEGHAYDGRGVALYAAYQRRLLELNAVDFGDLLLHCVMIFQAYPDVLAQWQDRFRYILVDEYQDTNVAQYLWLRLLAQGHRNICCVGDDDQSIYGWRGAEVGNILRFEADFPGAQVIRLEQNYRSTPHILAAASGLIAANKGRLGKTLWTEAEDGEKVRLIGHWDSEAEARWIGEEIEAFHGGHRHSIGKRSLNEIAILVRASHQMRAFEDRFLSIGLPYRVIGGPRFYERQEIRDAMGYFRLAVSPTDDLAFERIVNTPKRGLGPKALQTIQREARERGLSLLEGAAAVVAGGGLSGKAAAALRRLVEQMGSFHAEALDSRASHVALAERILDETGYTTMWQNEKSPDAPGRLDNLKELVKALEEFDNLQGFLEHVALVMDAAEGEQAEEVSIMTLHAAKGLEYPIVFLPGWEDGLFPSQRSMDESGMKGLEEERRLAYVGLTRAEELATISFAGNRRLYGQWQSSLPSRFIDELPEDHIEVLTPPGLYNGGYGAAAQPFAASTMHDRASRADVYNSPGWKRMQDRASARPAPVHRTPITIDAEPAARFAVGDRVFHQKFGTGSIMGIAEDTLTVEFPAGFKTIKAAYVQPAATAAPDVTPDDVPF</sequence>
<dbReference type="GO" id="GO:0005829">
    <property type="term" value="C:cytosol"/>
    <property type="evidence" value="ECO:0007669"/>
    <property type="project" value="TreeGrafter"/>
</dbReference>
<evidence type="ECO:0000259" key="15">
    <source>
        <dbReference type="PROSITE" id="PS51198"/>
    </source>
</evidence>
<dbReference type="RefSeq" id="WP_303729114.1">
    <property type="nucleotide sequence ID" value="NZ_DULP01000034.1"/>
</dbReference>
<dbReference type="GO" id="GO:0033202">
    <property type="term" value="C:DNA helicase complex"/>
    <property type="evidence" value="ECO:0007669"/>
    <property type="project" value="TreeGrafter"/>
</dbReference>
<dbReference type="PROSITE" id="PS51198">
    <property type="entry name" value="UVRD_HELICASE_ATP_BIND"/>
    <property type="match status" value="1"/>
</dbReference>
<dbReference type="InterPro" id="IPR014017">
    <property type="entry name" value="DNA_helicase_UvrD-like_C"/>
</dbReference>
<feature type="domain" description="UvrD-like helicase C-terminal" evidence="16">
    <location>
        <begin position="318"/>
        <end position="593"/>
    </location>
</feature>
<comment type="caution">
    <text evidence="17">The sequence shown here is derived from an EMBL/GenBank/DDBJ whole genome shotgun (WGS) entry which is preliminary data.</text>
</comment>
<name>A0A832PLR0_9RHOB</name>
<dbReference type="Pfam" id="PF00580">
    <property type="entry name" value="UvrD-helicase"/>
    <property type="match status" value="1"/>
</dbReference>
<evidence type="ECO:0000256" key="6">
    <source>
        <dbReference type="ARBA" id="ARBA00023125"/>
    </source>
</evidence>
<dbReference type="Gene3D" id="1.10.486.10">
    <property type="entry name" value="PCRA, domain 4"/>
    <property type="match status" value="1"/>
</dbReference>
<feature type="domain" description="UvrD-like helicase ATP-binding" evidence="15">
    <location>
        <begin position="32"/>
        <end position="317"/>
    </location>
</feature>
<reference evidence="17 18" key="1">
    <citation type="journal article" date="2020" name="Biotechnol. Biofuels">
        <title>New insights from the biogas microbiome by comprehensive genome-resolved metagenomics of nearly 1600 species originating from multiple anaerobic digesters.</title>
        <authorList>
            <person name="Campanaro S."/>
            <person name="Treu L."/>
            <person name="Rodriguez-R L.M."/>
            <person name="Kovalovszki A."/>
            <person name="Ziels R.M."/>
            <person name="Maus I."/>
            <person name="Zhu X."/>
            <person name="Kougias P.G."/>
            <person name="Basile A."/>
            <person name="Luo G."/>
            <person name="Schluter A."/>
            <person name="Konstantinidis K.T."/>
            <person name="Angelidaki I."/>
        </authorList>
    </citation>
    <scope>NUCLEOTIDE SEQUENCE [LARGE SCALE GENOMIC DNA]</scope>
    <source>
        <strain evidence="17">AS04akNAM_125</strain>
    </source>
</reference>
<evidence type="ECO:0000256" key="14">
    <source>
        <dbReference type="SAM" id="MobiDB-lite"/>
    </source>
</evidence>
<dbReference type="SUPFAM" id="SSF52540">
    <property type="entry name" value="P-loop containing nucleoside triphosphate hydrolases"/>
    <property type="match status" value="1"/>
</dbReference>
<keyword evidence="3 13" id="KW-0378">Hydrolase</keyword>
<evidence type="ECO:0000256" key="5">
    <source>
        <dbReference type="ARBA" id="ARBA00022840"/>
    </source>
</evidence>
<keyword evidence="7" id="KW-0413">Isomerase</keyword>
<comment type="similarity">
    <text evidence="1">Belongs to the helicase family. UvrD subfamily.</text>
</comment>
<evidence type="ECO:0000256" key="10">
    <source>
        <dbReference type="ARBA" id="ARBA00034808"/>
    </source>
</evidence>
<dbReference type="Gene3D" id="3.40.50.300">
    <property type="entry name" value="P-loop containing nucleotide triphosphate hydrolases"/>
    <property type="match status" value="2"/>
</dbReference>
<dbReference type="CDD" id="cd17932">
    <property type="entry name" value="DEXQc_UvrD"/>
    <property type="match status" value="1"/>
</dbReference>
<evidence type="ECO:0000256" key="4">
    <source>
        <dbReference type="ARBA" id="ARBA00022806"/>
    </source>
</evidence>
<feature type="compositionally biased region" description="Basic and acidic residues" evidence="14">
    <location>
        <begin position="1"/>
        <end position="10"/>
    </location>
</feature>
<comment type="catalytic activity">
    <reaction evidence="12">
        <text>ATP + H2O = ADP + phosphate + H(+)</text>
        <dbReference type="Rhea" id="RHEA:13065"/>
        <dbReference type="ChEBI" id="CHEBI:15377"/>
        <dbReference type="ChEBI" id="CHEBI:15378"/>
        <dbReference type="ChEBI" id="CHEBI:30616"/>
        <dbReference type="ChEBI" id="CHEBI:43474"/>
        <dbReference type="ChEBI" id="CHEBI:456216"/>
        <dbReference type="EC" id="5.6.2.4"/>
    </reaction>
</comment>
<dbReference type="GO" id="GO:0005524">
    <property type="term" value="F:ATP binding"/>
    <property type="evidence" value="ECO:0007669"/>
    <property type="project" value="UniProtKB-UniRule"/>
</dbReference>
<dbReference type="InterPro" id="IPR027417">
    <property type="entry name" value="P-loop_NTPase"/>
</dbReference>
<keyword evidence="6" id="KW-0238">DNA-binding</keyword>
<dbReference type="PROSITE" id="PS51217">
    <property type="entry name" value="UVRD_HELICASE_CTER"/>
    <property type="match status" value="1"/>
</dbReference>
<evidence type="ECO:0000256" key="12">
    <source>
        <dbReference type="ARBA" id="ARBA00048988"/>
    </source>
</evidence>
<dbReference type="FunFam" id="3.40.50.300:FF:001890">
    <property type="entry name" value="DNA helicase"/>
    <property type="match status" value="1"/>
</dbReference>
<keyword evidence="4 13" id="KW-0347">Helicase</keyword>
<evidence type="ECO:0000256" key="8">
    <source>
        <dbReference type="ARBA" id="ARBA00025289"/>
    </source>
</evidence>
<dbReference type="GO" id="GO:0000725">
    <property type="term" value="P:recombinational repair"/>
    <property type="evidence" value="ECO:0007669"/>
    <property type="project" value="TreeGrafter"/>
</dbReference>
<comment type="catalytic activity">
    <reaction evidence="9">
        <text>Couples ATP hydrolysis with the unwinding of duplex DNA by translocating in the 3'-5' direction.</text>
        <dbReference type="EC" id="5.6.2.4"/>
    </reaction>
</comment>
<dbReference type="GO" id="GO:0003677">
    <property type="term" value="F:DNA binding"/>
    <property type="evidence" value="ECO:0007669"/>
    <property type="project" value="UniProtKB-KW"/>
</dbReference>
<evidence type="ECO:0000256" key="7">
    <source>
        <dbReference type="ARBA" id="ARBA00023235"/>
    </source>
</evidence>
<organism evidence="17 18">
    <name type="scientific">Paracoccus solventivorans</name>
    <dbReference type="NCBI Taxonomy" id="53463"/>
    <lineage>
        <taxon>Bacteria</taxon>
        <taxon>Pseudomonadati</taxon>
        <taxon>Pseudomonadota</taxon>
        <taxon>Alphaproteobacteria</taxon>
        <taxon>Rhodobacterales</taxon>
        <taxon>Paracoccaceae</taxon>
        <taxon>Paracoccus</taxon>
    </lineage>
</organism>
<feature type="region of interest" description="Disordered" evidence="14">
    <location>
        <begin position="1"/>
        <end position="30"/>
    </location>
</feature>
<gene>
    <name evidence="17" type="ORF">GXX24_02305</name>
</gene>
<evidence type="ECO:0000256" key="1">
    <source>
        <dbReference type="ARBA" id="ARBA00009922"/>
    </source>
</evidence>
<evidence type="ECO:0000256" key="11">
    <source>
        <dbReference type="ARBA" id="ARBA00034923"/>
    </source>
</evidence>
<protein>
    <recommendedName>
        <fullName evidence="10">DNA 3'-5' helicase</fullName>
        <ecNumber evidence="10">5.6.2.4</ecNumber>
    </recommendedName>
    <alternativeName>
        <fullName evidence="11">DNA 3'-5' helicase II</fullName>
    </alternativeName>
</protein>
<evidence type="ECO:0000259" key="16">
    <source>
        <dbReference type="PROSITE" id="PS51217"/>
    </source>
</evidence>
<dbReference type="Pfam" id="PF13361">
    <property type="entry name" value="UvrD_C"/>
    <property type="match status" value="1"/>
</dbReference>
<evidence type="ECO:0000313" key="18">
    <source>
        <dbReference type="Proteomes" id="UP000580830"/>
    </source>
</evidence>
<dbReference type="EMBL" id="DULP01000034">
    <property type="protein sequence ID" value="HHW32965.1"/>
    <property type="molecule type" value="Genomic_DNA"/>
</dbReference>
<evidence type="ECO:0000256" key="13">
    <source>
        <dbReference type="PROSITE-ProRule" id="PRU00560"/>
    </source>
</evidence>
<dbReference type="GO" id="GO:0016787">
    <property type="term" value="F:hydrolase activity"/>
    <property type="evidence" value="ECO:0007669"/>
    <property type="project" value="UniProtKB-UniRule"/>
</dbReference>